<dbReference type="AlphaFoldDB" id="A0A168P068"/>
<dbReference type="InterPro" id="IPR012479">
    <property type="entry name" value="SAP30BP"/>
</dbReference>
<sequence length="298" mass="32931">MAKLPGLVNYSDDEDQSSSSSAEEDTSQQEQQQQKQQQQPQSSSTPSPHIQQQPTTPLKGVLPQPVKSDTDIHGNNGESMSRKQVEPILPSIKSATPSLPALSSPVAIPTDRSTRLNTILRPKPIPGVENWGVPPEPSTECDPDRLAKIQHYLSLRRSGHSLNDHLQRNKAFRNPRIYAKLVEFVDLNETGSNFSPDEFDPTAFPPSSYIDGILETQQKLAEEKAQQRQQGRSQIAFTAPPPPADASAKFAAAMANAAKIANKIAKPTPPDHHSTGKRSSGNRKWDQHDDDRKRHHHH</sequence>
<dbReference type="GO" id="GO:0006355">
    <property type="term" value="P:regulation of DNA-templated transcription"/>
    <property type="evidence" value="ECO:0007669"/>
    <property type="project" value="InterPro"/>
</dbReference>
<feature type="region of interest" description="Disordered" evidence="1">
    <location>
        <begin position="221"/>
        <end position="247"/>
    </location>
</feature>
<accession>A0A168P068</accession>
<dbReference type="Proteomes" id="UP000078561">
    <property type="component" value="Unassembled WGS sequence"/>
</dbReference>
<dbReference type="GO" id="GO:0005634">
    <property type="term" value="C:nucleus"/>
    <property type="evidence" value="ECO:0007669"/>
    <property type="project" value="TreeGrafter"/>
</dbReference>
<organism evidence="2">
    <name type="scientific">Absidia glauca</name>
    <name type="common">Pin mould</name>
    <dbReference type="NCBI Taxonomy" id="4829"/>
    <lineage>
        <taxon>Eukaryota</taxon>
        <taxon>Fungi</taxon>
        <taxon>Fungi incertae sedis</taxon>
        <taxon>Mucoromycota</taxon>
        <taxon>Mucoromycotina</taxon>
        <taxon>Mucoromycetes</taxon>
        <taxon>Mucorales</taxon>
        <taxon>Cunninghamellaceae</taxon>
        <taxon>Absidia</taxon>
    </lineage>
</organism>
<dbReference type="InParanoid" id="A0A168P068"/>
<feature type="compositionally biased region" description="Low complexity" evidence="1">
    <location>
        <begin position="28"/>
        <end position="56"/>
    </location>
</feature>
<feature type="region of interest" description="Disordered" evidence="1">
    <location>
        <begin position="261"/>
        <end position="298"/>
    </location>
</feature>
<dbReference type="Pfam" id="PF07818">
    <property type="entry name" value="HCNGP"/>
    <property type="match status" value="1"/>
</dbReference>
<evidence type="ECO:0000313" key="2">
    <source>
        <dbReference type="EMBL" id="SAM01536.1"/>
    </source>
</evidence>
<feature type="compositionally biased region" description="Acidic residues" evidence="1">
    <location>
        <begin position="11"/>
        <end position="27"/>
    </location>
</feature>
<feature type="compositionally biased region" description="Basic and acidic residues" evidence="1">
    <location>
        <begin position="283"/>
        <end position="292"/>
    </location>
</feature>
<dbReference type="OMA" id="GSPNPEM"/>
<dbReference type="PANTHER" id="PTHR13464:SF0">
    <property type="entry name" value="SAP30-BINDING PROTEIN"/>
    <property type="match status" value="1"/>
</dbReference>
<dbReference type="PANTHER" id="PTHR13464">
    <property type="entry name" value="TRANSCRIPTIONAL REGULATOR PROTEIN HCNGP"/>
    <property type="match status" value="1"/>
</dbReference>
<dbReference type="STRING" id="4829.A0A168P068"/>
<proteinExistence type="predicted"/>
<gene>
    <name evidence="2" type="primary">ABSGL_07277.1 scaffold 8717</name>
</gene>
<feature type="region of interest" description="Disordered" evidence="1">
    <location>
        <begin position="1"/>
        <end position="84"/>
    </location>
</feature>
<name>A0A168P068_ABSGL</name>
<protein>
    <recommendedName>
        <fullName evidence="4">HCNGP-like protein</fullName>
    </recommendedName>
</protein>
<reference evidence="2" key="1">
    <citation type="submission" date="2016-04" db="EMBL/GenBank/DDBJ databases">
        <authorList>
            <person name="Evans L.H."/>
            <person name="Alamgir A."/>
            <person name="Owens N."/>
            <person name="Weber N.D."/>
            <person name="Virtaneva K."/>
            <person name="Barbian K."/>
            <person name="Babar A."/>
            <person name="Rosenke K."/>
        </authorList>
    </citation>
    <scope>NUCLEOTIDE SEQUENCE [LARGE SCALE GENOMIC DNA]</scope>
    <source>
        <strain evidence="2">CBS 101.48</strain>
    </source>
</reference>
<evidence type="ECO:0000313" key="3">
    <source>
        <dbReference type="Proteomes" id="UP000078561"/>
    </source>
</evidence>
<dbReference type="EMBL" id="LT553527">
    <property type="protein sequence ID" value="SAM01536.1"/>
    <property type="molecule type" value="Genomic_DNA"/>
</dbReference>
<keyword evidence="3" id="KW-1185">Reference proteome</keyword>
<evidence type="ECO:0008006" key="4">
    <source>
        <dbReference type="Google" id="ProtNLM"/>
    </source>
</evidence>
<evidence type="ECO:0000256" key="1">
    <source>
        <dbReference type="SAM" id="MobiDB-lite"/>
    </source>
</evidence>
<dbReference type="OrthoDB" id="1714508at2759"/>